<keyword evidence="2" id="KW-0963">Cytoplasm</keyword>
<dbReference type="GeneID" id="136806970"/>
<feature type="coiled-coil region" evidence="5">
    <location>
        <begin position="87"/>
        <end position="142"/>
    </location>
</feature>
<dbReference type="EnsemblMetazoa" id="CLYHEMT012603.1">
    <property type="protein sequence ID" value="CLYHEMP012603.1"/>
    <property type="gene ID" value="CLYHEMG012603"/>
</dbReference>
<comment type="similarity">
    <text evidence="4">Belongs to the CEP135/TSGA10 family.</text>
</comment>
<dbReference type="CDD" id="cd22292">
    <property type="entry name" value="cc_Cep135_MBD"/>
    <property type="match status" value="1"/>
</dbReference>
<evidence type="ECO:0000256" key="1">
    <source>
        <dbReference type="ARBA" id="ARBA00004114"/>
    </source>
</evidence>
<feature type="compositionally biased region" description="Basic and acidic residues" evidence="6">
    <location>
        <begin position="522"/>
        <end position="535"/>
    </location>
</feature>
<keyword evidence="3" id="KW-0206">Cytoskeleton</keyword>
<feature type="coiled-coil region" evidence="5">
    <location>
        <begin position="218"/>
        <end position="421"/>
    </location>
</feature>
<comment type="subcellular location">
    <subcellularLocation>
        <location evidence="1">Cytoplasm</location>
        <location evidence="1">Cytoskeleton</location>
        <location evidence="1">Microtubule organizing center</location>
        <location evidence="1">Centrosome</location>
        <location evidence="1">Centriole</location>
    </subcellularLocation>
</comment>
<dbReference type="PANTHER" id="PTHR20544:SF0">
    <property type="entry name" value="NUCLEOPROTEIN TPR_MLP1 DOMAIN-CONTAINING PROTEIN"/>
    <property type="match status" value="1"/>
</dbReference>
<evidence type="ECO:0000256" key="6">
    <source>
        <dbReference type="SAM" id="MobiDB-lite"/>
    </source>
</evidence>
<dbReference type="InterPro" id="IPR051877">
    <property type="entry name" value="Centriole_BasalBody_StrucProt"/>
</dbReference>
<dbReference type="AlphaFoldDB" id="A0A7M5VFK1"/>
<accession>A0A7M5VFK1</accession>
<keyword evidence="8" id="KW-1185">Reference proteome</keyword>
<dbReference type="Gene3D" id="1.10.287.1490">
    <property type="match status" value="1"/>
</dbReference>
<sequence length="1215" mass="142710">MPDRKFTTLRKRLDQLGYRQPLVIEAVPLVEKLFSDLVHTTESFKNYKSRPQRLDESLTDLSEPYKNDNARLVKENNDLHKDVIKCKDEIDKLALEMKSAVNKLENENQDLKFLNTQYVYTIKNMEKEAKLKSEHILTLEERNMNAVVETPGGRRKNIPFRRQRMDLESTLPQPSFSTTFANDSKIQVEDPYVVDLLTVADNQMQNYKQEIFDLQGVNSRLDKQCKLYKKQVESREREIERLNRQLDGGRPVEAVVKEVKKSSNNKVLSHLNIQVDYLQQANQDLEKKISNFELSKKESTEKVKNLQERNDELCTELAAMDKVYQNLGKEKQKNDHEVDGQMLSLQNEVDEQKQRIVDLQSNLHNLKKERDGLIEEIEHMNIAHKDMNIDKDNLLHLYEKCEKEKKRLADKNARLTVAERELAMELERVKISKGMLPKKSPDQLRYLIRNLEDDRDHYRKELESLQKMVHQRLFSKSNIRSESKQQEGNAIIQLLQEERDYFKKEYELVRSKGTSQPMSPPTKDRTAKMDSDEFSRVQRERDELQKMLATFEKHLAKITENVKSVTTERDNIQLLYEQAIEEVQKLRRKQSKNLSPSRKITSILEKAEKERDEALFELRKTRSEIQNMKLEIKQLQRTYDSERQQHHDQQRNTEDLLDKMDNDNNVLTNQMSSTQSVVHTLETQLSKANKTVRKHQDEIHEKESEISKIKLLLEQSQKTQDDVRRKYEEKMALIGQLEDQNTDFQDDVARMERKVREYEEEISRLKSVASSLDHARDVLQQEVDEKSEELVKLDDGLREQEKADNELKLSLEELEENLRYREEELASKDREINALQKQIHTIEGELVGVSKTRETTIRENKKILDDLTLMTENNQAIHEKLRDRTSECQALKQQIEDYAMHVGRVEDMLAQKELEKEELLLQYKSLNTKAIELESNAQQSEDGHENAKQNLQHCQQEVVYLQEKCSVLESQIEQHINNEESYESQVNEFIKSVADLQNQLAATNTEKDTVIEDLYAVRELCVRLDQTREDLTKKLANKTNENEKLEDILSETRAESNALRNQVAHESSNIRNLENVISTTREKQILEKTLHQKESMHLERIRTELEKCEREKTNQEREVQNLRKENVSLHEEVSSLKSHLTSEKFELERMKQEFRRRSTSPPRSSYEREKKMASYSTNQITSLGATLSTNIGKRRNVSFSPLQVSFSSDEGENTS</sequence>
<proteinExistence type="inferred from homology"/>
<dbReference type="SUPFAM" id="SSF57997">
    <property type="entry name" value="Tropomyosin"/>
    <property type="match status" value="1"/>
</dbReference>
<dbReference type="Proteomes" id="UP000594262">
    <property type="component" value="Unplaced"/>
</dbReference>
<dbReference type="GO" id="GO:0005814">
    <property type="term" value="C:centriole"/>
    <property type="evidence" value="ECO:0007669"/>
    <property type="project" value="UniProtKB-SubCell"/>
</dbReference>
<feature type="region of interest" description="Disordered" evidence="6">
    <location>
        <begin position="1149"/>
        <end position="1177"/>
    </location>
</feature>
<dbReference type="OrthoDB" id="10254663at2759"/>
<evidence type="ECO:0000313" key="7">
    <source>
        <dbReference type="EnsemblMetazoa" id="CLYHEMP012603.1"/>
    </source>
</evidence>
<evidence type="ECO:0000256" key="3">
    <source>
        <dbReference type="ARBA" id="ARBA00023212"/>
    </source>
</evidence>
<feature type="coiled-coil region" evidence="5">
    <location>
        <begin position="678"/>
        <end position="845"/>
    </location>
</feature>
<feature type="coiled-coil region" evidence="5">
    <location>
        <begin position="902"/>
        <end position="1139"/>
    </location>
</feature>
<evidence type="ECO:0000256" key="5">
    <source>
        <dbReference type="SAM" id="Coils"/>
    </source>
</evidence>
<protein>
    <recommendedName>
        <fullName evidence="9">Centrosomal protein of 135 kDa</fullName>
    </recommendedName>
</protein>
<name>A0A7M5VFK1_9CNID</name>
<feature type="region of interest" description="Disordered" evidence="6">
    <location>
        <begin position="511"/>
        <end position="535"/>
    </location>
</feature>
<organism evidence="7 8">
    <name type="scientific">Clytia hemisphaerica</name>
    <dbReference type="NCBI Taxonomy" id="252671"/>
    <lineage>
        <taxon>Eukaryota</taxon>
        <taxon>Metazoa</taxon>
        <taxon>Cnidaria</taxon>
        <taxon>Hydrozoa</taxon>
        <taxon>Hydroidolina</taxon>
        <taxon>Leptothecata</taxon>
        <taxon>Obeliida</taxon>
        <taxon>Clytiidae</taxon>
        <taxon>Clytia</taxon>
    </lineage>
</organism>
<evidence type="ECO:0000313" key="8">
    <source>
        <dbReference type="Proteomes" id="UP000594262"/>
    </source>
</evidence>
<reference evidence="7" key="1">
    <citation type="submission" date="2021-01" db="UniProtKB">
        <authorList>
            <consortium name="EnsemblMetazoa"/>
        </authorList>
    </citation>
    <scope>IDENTIFICATION</scope>
</reference>
<evidence type="ECO:0000256" key="4">
    <source>
        <dbReference type="ARBA" id="ARBA00038123"/>
    </source>
</evidence>
<keyword evidence="5" id="KW-0175">Coiled coil</keyword>
<evidence type="ECO:0000256" key="2">
    <source>
        <dbReference type="ARBA" id="ARBA00022490"/>
    </source>
</evidence>
<dbReference type="PANTHER" id="PTHR20544">
    <property type="entry name" value="CENTROSOMAL PROTEIN CEP135"/>
    <property type="match status" value="1"/>
</dbReference>
<evidence type="ECO:0008006" key="9">
    <source>
        <dbReference type="Google" id="ProtNLM"/>
    </source>
</evidence>
<dbReference type="RefSeq" id="XP_066919649.1">
    <property type="nucleotide sequence ID" value="XM_067063548.1"/>
</dbReference>